<protein>
    <submittedName>
        <fullName evidence="1">Uncharacterized protein</fullName>
    </submittedName>
</protein>
<gene>
    <name evidence="1" type="ORF">TNCT_209161</name>
</gene>
<evidence type="ECO:0000313" key="2">
    <source>
        <dbReference type="Proteomes" id="UP000887116"/>
    </source>
</evidence>
<organism evidence="1 2">
    <name type="scientific">Trichonephila clavata</name>
    <name type="common">Joro spider</name>
    <name type="synonym">Nephila clavata</name>
    <dbReference type="NCBI Taxonomy" id="2740835"/>
    <lineage>
        <taxon>Eukaryota</taxon>
        <taxon>Metazoa</taxon>
        <taxon>Ecdysozoa</taxon>
        <taxon>Arthropoda</taxon>
        <taxon>Chelicerata</taxon>
        <taxon>Arachnida</taxon>
        <taxon>Araneae</taxon>
        <taxon>Araneomorphae</taxon>
        <taxon>Entelegynae</taxon>
        <taxon>Araneoidea</taxon>
        <taxon>Nephilidae</taxon>
        <taxon>Trichonephila</taxon>
    </lineage>
</organism>
<accession>A0A8X6GC73</accession>
<sequence length="131" mass="14590">MKSKLSSPKSDPNTQSVEMKQFPFSGKLFLCSKGKPWTRQIGLNSMIIAKENIPNDIKPSHTSLLKHLDKLPSNWNGGTFEEFQAVGENLFALLRKEPMGDTIGIKENVDLLFFLGISVLPLHSIYVASKS</sequence>
<dbReference type="Proteomes" id="UP000887116">
    <property type="component" value="Unassembled WGS sequence"/>
</dbReference>
<keyword evidence="2" id="KW-1185">Reference proteome</keyword>
<reference evidence="1" key="1">
    <citation type="submission" date="2020-07" db="EMBL/GenBank/DDBJ databases">
        <title>Multicomponent nature underlies the extraordinary mechanical properties of spider dragline silk.</title>
        <authorList>
            <person name="Kono N."/>
            <person name="Nakamura H."/>
            <person name="Mori M."/>
            <person name="Yoshida Y."/>
            <person name="Ohtoshi R."/>
            <person name="Malay A.D."/>
            <person name="Moran D.A.P."/>
            <person name="Tomita M."/>
            <person name="Numata K."/>
            <person name="Arakawa K."/>
        </authorList>
    </citation>
    <scope>NUCLEOTIDE SEQUENCE</scope>
</reference>
<evidence type="ECO:0000313" key="1">
    <source>
        <dbReference type="EMBL" id="GFR01322.1"/>
    </source>
</evidence>
<name>A0A8X6GC73_TRICU</name>
<dbReference type="EMBL" id="BMAO01005415">
    <property type="protein sequence ID" value="GFR01322.1"/>
    <property type="molecule type" value="Genomic_DNA"/>
</dbReference>
<comment type="caution">
    <text evidence="1">The sequence shown here is derived from an EMBL/GenBank/DDBJ whole genome shotgun (WGS) entry which is preliminary data.</text>
</comment>
<dbReference type="AlphaFoldDB" id="A0A8X6GC73"/>
<proteinExistence type="predicted"/>